<dbReference type="SUPFAM" id="SSF46911">
    <property type="entry name" value="Ribosomal protein S18"/>
    <property type="match status" value="1"/>
</dbReference>
<comment type="similarity">
    <text evidence="1 4">Belongs to the bacterial ribosomal protein bS18 family.</text>
</comment>
<evidence type="ECO:0000256" key="4">
    <source>
        <dbReference type="RuleBase" id="RU003910"/>
    </source>
</evidence>
<dbReference type="GO" id="GO:0070181">
    <property type="term" value="F:small ribosomal subunit rRNA binding"/>
    <property type="evidence" value="ECO:0007669"/>
    <property type="project" value="TreeGrafter"/>
</dbReference>
<evidence type="ECO:0000313" key="6">
    <source>
        <dbReference type="Proteomes" id="UP000231025"/>
    </source>
</evidence>
<reference evidence="5 6" key="1">
    <citation type="submission" date="2017-09" db="EMBL/GenBank/DDBJ databases">
        <title>Depth-based differentiation of microbial function through sediment-hosted aquifers and enrichment of novel symbionts in the deep terrestrial subsurface.</title>
        <authorList>
            <person name="Probst A.J."/>
            <person name="Ladd B."/>
            <person name="Jarett J.K."/>
            <person name="Geller-Mcgrath D.E."/>
            <person name="Sieber C.M."/>
            <person name="Emerson J.B."/>
            <person name="Anantharaman K."/>
            <person name="Thomas B.C."/>
            <person name="Malmstrom R."/>
            <person name="Stieglmeier M."/>
            <person name="Klingl A."/>
            <person name="Woyke T."/>
            <person name="Ryan C.M."/>
            <person name="Banfield J.F."/>
        </authorList>
    </citation>
    <scope>NUCLEOTIDE SEQUENCE [LARGE SCALE GENOMIC DNA]</scope>
    <source>
        <strain evidence="5">CG23_combo_of_CG06-09_8_20_14_all_35_49</strain>
    </source>
</reference>
<dbReference type="GO" id="GO:0006412">
    <property type="term" value="P:translation"/>
    <property type="evidence" value="ECO:0007669"/>
    <property type="project" value="InterPro"/>
</dbReference>
<proteinExistence type="inferred from homology"/>
<dbReference type="InterPro" id="IPR001648">
    <property type="entry name" value="Ribosomal_bS18"/>
</dbReference>
<dbReference type="Pfam" id="PF01084">
    <property type="entry name" value="Ribosomal_S18"/>
    <property type="match status" value="1"/>
</dbReference>
<evidence type="ECO:0000256" key="2">
    <source>
        <dbReference type="ARBA" id="ARBA00022980"/>
    </source>
</evidence>
<sequence>MTKCFFCQYKIEPSFKDTENLEKFLSPRRKLLGRDKTRTCAKHQRKLSKEIKYARYLGLVSYVSYQGLIKNK</sequence>
<accession>A0A2G9Y6G5</accession>
<dbReference type="EMBL" id="PCRE01000044">
    <property type="protein sequence ID" value="PIP14804.1"/>
    <property type="molecule type" value="Genomic_DNA"/>
</dbReference>
<dbReference type="GO" id="GO:0003735">
    <property type="term" value="F:structural constituent of ribosome"/>
    <property type="evidence" value="ECO:0007669"/>
    <property type="project" value="InterPro"/>
</dbReference>
<dbReference type="PANTHER" id="PTHR13479">
    <property type="entry name" value="30S RIBOSOMAL PROTEIN S18"/>
    <property type="match status" value="1"/>
</dbReference>
<dbReference type="Proteomes" id="UP000231025">
    <property type="component" value="Unassembled WGS sequence"/>
</dbReference>
<dbReference type="GO" id="GO:0022627">
    <property type="term" value="C:cytosolic small ribosomal subunit"/>
    <property type="evidence" value="ECO:0007669"/>
    <property type="project" value="TreeGrafter"/>
</dbReference>
<evidence type="ECO:0000256" key="1">
    <source>
        <dbReference type="ARBA" id="ARBA00005589"/>
    </source>
</evidence>
<protein>
    <submittedName>
        <fullName evidence="5">30S ribosomal protein S18</fullName>
    </submittedName>
</protein>
<evidence type="ECO:0000256" key="3">
    <source>
        <dbReference type="ARBA" id="ARBA00023274"/>
    </source>
</evidence>
<keyword evidence="3 4" id="KW-0687">Ribonucleoprotein</keyword>
<dbReference type="PANTHER" id="PTHR13479:SF40">
    <property type="entry name" value="SMALL RIBOSOMAL SUBUNIT PROTEIN BS18M"/>
    <property type="match status" value="1"/>
</dbReference>
<name>A0A2G9Y6G5_9BACT</name>
<dbReference type="AlphaFoldDB" id="A0A2G9Y6G5"/>
<dbReference type="Gene3D" id="4.10.640.10">
    <property type="entry name" value="Ribosomal protein S18"/>
    <property type="match status" value="1"/>
</dbReference>
<evidence type="ECO:0000313" key="5">
    <source>
        <dbReference type="EMBL" id="PIP14804.1"/>
    </source>
</evidence>
<dbReference type="PRINTS" id="PR00974">
    <property type="entry name" value="RIBOSOMALS18"/>
</dbReference>
<dbReference type="InterPro" id="IPR036870">
    <property type="entry name" value="Ribosomal_bS18_sf"/>
</dbReference>
<keyword evidence="2 4" id="KW-0689">Ribosomal protein</keyword>
<organism evidence="5 6">
    <name type="scientific">Candidatus Roizmanbacteria bacterium CG23_combo_of_CG06-09_8_20_14_all_35_49</name>
    <dbReference type="NCBI Taxonomy" id="1974863"/>
    <lineage>
        <taxon>Bacteria</taxon>
        <taxon>Candidatus Roizmaniibacteriota</taxon>
    </lineage>
</organism>
<gene>
    <name evidence="5" type="primary">rpsR</name>
    <name evidence="5" type="ORF">COX47_03110</name>
</gene>
<dbReference type="NCBIfam" id="TIGR00165">
    <property type="entry name" value="S18"/>
    <property type="match status" value="1"/>
</dbReference>
<comment type="caution">
    <text evidence="5">The sequence shown here is derived from an EMBL/GenBank/DDBJ whole genome shotgun (WGS) entry which is preliminary data.</text>
</comment>